<evidence type="ECO:0000256" key="7">
    <source>
        <dbReference type="ARBA" id="ARBA00022967"/>
    </source>
</evidence>
<comment type="catalytic activity">
    <reaction evidence="11">
        <text>Cu(2+)(in) + ATP + H2O = Cu(2+)(out) + ADP + phosphate + H(+)</text>
        <dbReference type="Rhea" id="RHEA:10376"/>
        <dbReference type="ChEBI" id="CHEBI:15377"/>
        <dbReference type="ChEBI" id="CHEBI:15378"/>
        <dbReference type="ChEBI" id="CHEBI:29036"/>
        <dbReference type="ChEBI" id="CHEBI:30616"/>
        <dbReference type="ChEBI" id="CHEBI:43474"/>
        <dbReference type="ChEBI" id="CHEBI:456216"/>
        <dbReference type="EC" id="7.2.2.9"/>
    </reaction>
</comment>
<dbReference type="InterPro" id="IPR027256">
    <property type="entry name" value="P-typ_ATPase_IB"/>
</dbReference>
<keyword evidence="3 12" id="KW-0812">Transmembrane</keyword>
<dbReference type="InterPro" id="IPR036163">
    <property type="entry name" value="HMA_dom_sf"/>
</dbReference>
<keyword evidence="8 12" id="KW-1133">Transmembrane helix</keyword>
<dbReference type="InterPro" id="IPR044492">
    <property type="entry name" value="P_typ_ATPase_HD_dom"/>
</dbReference>
<dbReference type="GO" id="GO:0016887">
    <property type="term" value="F:ATP hydrolysis activity"/>
    <property type="evidence" value="ECO:0007669"/>
    <property type="project" value="InterPro"/>
</dbReference>
<dbReference type="PRINTS" id="PR00119">
    <property type="entry name" value="CATATPASE"/>
</dbReference>
<dbReference type="FunFam" id="2.70.150.10:FF:000002">
    <property type="entry name" value="Copper-transporting ATPase 1, putative"/>
    <property type="match status" value="1"/>
</dbReference>
<keyword evidence="4 12" id="KW-0479">Metal-binding</keyword>
<dbReference type="InterPro" id="IPR036412">
    <property type="entry name" value="HAD-like_sf"/>
</dbReference>
<dbReference type="RefSeq" id="WP_133614741.1">
    <property type="nucleotide sequence ID" value="NZ_SNYW01000012.1"/>
</dbReference>
<feature type="domain" description="HMA" evidence="13">
    <location>
        <begin position="4"/>
        <end position="69"/>
    </location>
</feature>
<dbReference type="Pfam" id="PF00403">
    <property type="entry name" value="HMA"/>
    <property type="match status" value="1"/>
</dbReference>
<dbReference type="PROSITE" id="PS50846">
    <property type="entry name" value="HMA_2"/>
    <property type="match status" value="1"/>
</dbReference>
<dbReference type="PRINTS" id="PR00943">
    <property type="entry name" value="CUATPASE"/>
</dbReference>
<dbReference type="InterPro" id="IPR059000">
    <property type="entry name" value="ATPase_P-type_domA"/>
</dbReference>
<dbReference type="AlphaFoldDB" id="A0A4R6WJM4"/>
<dbReference type="EMBL" id="SNYW01000012">
    <property type="protein sequence ID" value="TDQ78828.1"/>
    <property type="molecule type" value="Genomic_DNA"/>
</dbReference>
<feature type="transmembrane region" description="Helical" evidence="12">
    <location>
        <begin position="82"/>
        <end position="100"/>
    </location>
</feature>
<keyword evidence="5 12" id="KW-0547">Nucleotide-binding</keyword>
<keyword evidence="9 12" id="KW-0472">Membrane</keyword>
<dbReference type="GO" id="GO:0005886">
    <property type="term" value="C:plasma membrane"/>
    <property type="evidence" value="ECO:0007669"/>
    <property type="project" value="UniProtKB-SubCell"/>
</dbReference>
<evidence type="ECO:0000259" key="13">
    <source>
        <dbReference type="PROSITE" id="PS50846"/>
    </source>
</evidence>
<comment type="caution">
    <text evidence="14">The sequence shown here is derived from an EMBL/GenBank/DDBJ whole genome shotgun (WGS) entry which is preliminary data.</text>
</comment>
<dbReference type="SFLD" id="SFLDF00027">
    <property type="entry name" value="p-type_atpase"/>
    <property type="match status" value="1"/>
</dbReference>
<protein>
    <recommendedName>
        <fullName evidence="10">P-type Cu(2+) transporter</fullName>
        <ecNumber evidence="10">7.2.2.9</ecNumber>
    </recommendedName>
</protein>
<gene>
    <name evidence="14" type="ORF">A8950_3289</name>
</gene>
<dbReference type="PROSITE" id="PS01229">
    <property type="entry name" value="COF_2"/>
    <property type="match status" value="1"/>
</dbReference>
<dbReference type="GO" id="GO:0005524">
    <property type="term" value="F:ATP binding"/>
    <property type="evidence" value="ECO:0007669"/>
    <property type="project" value="UniProtKB-UniRule"/>
</dbReference>
<dbReference type="CDD" id="cd02094">
    <property type="entry name" value="P-type_ATPase_Cu-like"/>
    <property type="match status" value="1"/>
</dbReference>
<dbReference type="GO" id="GO:0055070">
    <property type="term" value="P:copper ion homeostasis"/>
    <property type="evidence" value="ECO:0007669"/>
    <property type="project" value="TreeGrafter"/>
</dbReference>
<dbReference type="InterPro" id="IPR023214">
    <property type="entry name" value="HAD_sf"/>
</dbReference>
<dbReference type="InterPro" id="IPR018303">
    <property type="entry name" value="ATPase_P-typ_P_site"/>
</dbReference>
<evidence type="ECO:0000256" key="5">
    <source>
        <dbReference type="ARBA" id="ARBA00022741"/>
    </source>
</evidence>
<dbReference type="InterPro" id="IPR023298">
    <property type="entry name" value="ATPase_P-typ_TM_dom_sf"/>
</dbReference>
<dbReference type="InterPro" id="IPR006121">
    <property type="entry name" value="HMA_dom"/>
</dbReference>
<dbReference type="Gene3D" id="3.30.70.100">
    <property type="match status" value="1"/>
</dbReference>
<dbReference type="GO" id="GO:0012505">
    <property type="term" value="C:endomembrane system"/>
    <property type="evidence" value="ECO:0007669"/>
    <property type="project" value="UniProtKB-SubCell"/>
</dbReference>
<comment type="subcellular location">
    <subcellularLocation>
        <location evidence="12">Cell membrane</location>
    </subcellularLocation>
    <subcellularLocation>
        <location evidence="1">Endomembrane system</location>
        <topology evidence="1">Multi-pass membrane protein</topology>
    </subcellularLocation>
</comment>
<keyword evidence="12" id="KW-1003">Cell membrane</keyword>
<feature type="transmembrane region" description="Helical" evidence="12">
    <location>
        <begin position="171"/>
        <end position="189"/>
    </location>
</feature>
<evidence type="ECO:0000256" key="9">
    <source>
        <dbReference type="ARBA" id="ARBA00023136"/>
    </source>
</evidence>
<name>A0A4R6WJM4_9PROT</name>
<proteinExistence type="inferred from homology"/>
<dbReference type="Gene3D" id="2.70.150.10">
    <property type="entry name" value="Calcium-transporting ATPase, cytoplasmic transduction domain A"/>
    <property type="match status" value="1"/>
</dbReference>
<dbReference type="NCBIfam" id="TIGR01511">
    <property type="entry name" value="ATPase-IB1_Cu"/>
    <property type="match status" value="1"/>
</dbReference>
<dbReference type="PANTHER" id="PTHR43520:SF8">
    <property type="entry name" value="P-TYPE CU(+) TRANSPORTER"/>
    <property type="match status" value="1"/>
</dbReference>
<dbReference type="Gene3D" id="3.40.1110.10">
    <property type="entry name" value="Calcium-transporting ATPase, cytoplasmic domain N"/>
    <property type="match status" value="1"/>
</dbReference>
<feature type="transmembrane region" description="Helical" evidence="12">
    <location>
        <begin position="666"/>
        <end position="682"/>
    </location>
</feature>
<reference evidence="14 15" key="1">
    <citation type="submission" date="2019-03" db="EMBL/GenBank/DDBJ databases">
        <title>Genomic Encyclopedia of Type Strains, Phase III (KMG-III): the genomes of soil and plant-associated and newly described type strains.</title>
        <authorList>
            <person name="Whitman W."/>
        </authorList>
    </citation>
    <scope>NUCLEOTIDE SEQUENCE [LARGE SCALE GENOMIC DNA]</scope>
    <source>
        <strain evidence="14 15">CGMCC 1.7660</strain>
    </source>
</reference>
<dbReference type="Pfam" id="PF00122">
    <property type="entry name" value="E1-E2_ATPase"/>
    <property type="match status" value="1"/>
</dbReference>
<evidence type="ECO:0000256" key="8">
    <source>
        <dbReference type="ARBA" id="ARBA00022989"/>
    </source>
</evidence>
<feature type="transmembrane region" description="Helical" evidence="12">
    <location>
        <begin position="688"/>
        <end position="708"/>
    </location>
</feature>
<evidence type="ECO:0000313" key="14">
    <source>
        <dbReference type="EMBL" id="TDQ78828.1"/>
    </source>
</evidence>
<dbReference type="PROSITE" id="PS00154">
    <property type="entry name" value="ATPASE_E1_E2"/>
    <property type="match status" value="1"/>
</dbReference>
<evidence type="ECO:0000313" key="15">
    <source>
        <dbReference type="Proteomes" id="UP000295783"/>
    </source>
</evidence>
<evidence type="ECO:0000256" key="12">
    <source>
        <dbReference type="RuleBase" id="RU362081"/>
    </source>
</evidence>
<feature type="transmembrane region" description="Helical" evidence="12">
    <location>
        <begin position="147"/>
        <end position="165"/>
    </location>
</feature>
<feature type="transmembrane region" description="Helical" evidence="12">
    <location>
        <begin position="326"/>
        <end position="345"/>
    </location>
</feature>
<dbReference type="NCBIfam" id="TIGR01525">
    <property type="entry name" value="ATPase-IB_hvy"/>
    <property type="match status" value="1"/>
</dbReference>
<evidence type="ECO:0000256" key="1">
    <source>
        <dbReference type="ARBA" id="ARBA00004127"/>
    </source>
</evidence>
<dbReference type="SFLD" id="SFLDS00003">
    <property type="entry name" value="Haloacid_Dehalogenase"/>
    <property type="match status" value="1"/>
</dbReference>
<accession>A0A4R6WJM4</accession>
<evidence type="ECO:0000256" key="10">
    <source>
        <dbReference type="ARBA" id="ARBA00038904"/>
    </source>
</evidence>
<evidence type="ECO:0000256" key="11">
    <source>
        <dbReference type="ARBA" id="ARBA00047424"/>
    </source>
</evidence>
<dbReference type="SFLD" id="SFLDG00002">
    <property type="entry name" value="C1.7:_P-type_atpase_like"/>
    <property type="match status" value="1"/>
</dbReference>
<keyword evidence="6 12" id="KW-0067">ATP-binding</keyword>
<dbReference type="Gene3D" id="3.40.50.1000">
    <property type="entry name" value="HAD superfamily/HAD-like"/>
    <property type="match status" value="1"/>
</dbReference>
<evidence type="ECO:0000256" key="3">
    <source>
        <dbReference type="ARBA" id="ARBA00022692"/>
    </source>
</evidence>
<evidence type="ECO:0000256" key="4">
    <source>
        <dbReference type="ARBA" id="ARBA00022723"/>
    </source>
</evidence>
<dbReference type="OrthoDB" id="9760802at2"/>
<dbReference type="InterPro" id="IPR008250">
    <property type="entry name" value="ATPase_P-typ_transduc_dom_A_sf"/>
</dbReference>
<comment type="similarity">
    <text evidence="2 12">Belongs to the cation transport ATPase (P-type) (TC 3.A.3) family. Type IB subfamily.</text>
</comment>
<dbReference type="PANTHER" id="PTHR43520">
    <property type="entry name" value="ATP7, ISOFORM B"/>
    <property type="match status" value="1"/>
</dbReference>
<organism evidence="14 15">
    <name type="scientific">Dongia mobilis</name>
    <dbReference type="NCBI Taxonomy" id="578943"/>
    <lineage>
        <taxon>Bacteria</taxon>
        <taxon>Pseudomonadati</taxon>
        <taxon>Pseudomonadota</taxon>
        <taxon>Alphaproteobacteria</taxon>
        <taxon>Rhodospirillales</taxon>
        <taxon>Dongiaceae</taxon>
        <taxon>Dongia</taxon>
    </lineage>
</organism>
<dbReference type="PROSITE" id="PS01047">
    <property type="entry name" value="HMA_1"/>
    <property type="match status" value="1"/>
</dbReference>
<dbReference type="SUPFAM" id="SSF55008">
    <property type="entry name" value="HMA, heavy metal-associated domain"/>
    <property type="match status" value="1"/>
</dbReference>
<dbReference type="GO" id="GO:0005507">
    <property type="term" value="F:copper ion binding"/>
    <property type="evidence" value="ECO:0007669"/>
    <property type="project" value="TreeGrafter"/>
</dbReference>
<dbReference type="InterPro" id="IPR017969">
    <property type="entry name" value="Heavy-metal-associated_CS"/>
</dbReference>
<keyword evidence="7" id="KW-1278">Translocase</keyword>
<feature type="transmembrane region" description="Helical" evidence="12">
    <location>
        <begin position="112"/>
        <end position="135"/>
    </location>
</feature>
<dbReference type="NCBIfam" id="TIGR01494">
    <property type="entry name" value="ATPase_P-type"/>
    <property type="match status" value="2"/>
</dbReference>
<dbReference type="GO" id="GO:0043682">
    <property type="term" value="F:P-type divalent copper transporter activity"/>
    <property type="evidence" value="ECO:0007669"/>
    <property type="project" value="UniProtKB-EC"/>
</dbReference>
<sequence>MSASELRLDVTGMTCAACATRIEKVLRRLPGVEAAAVNLASEEAIVKAVAPATRERIVEAIENAGYGVRPENAAEERDRESWWVAAGVLLSLPLVAPMLLELATGESWMLPPWAQLVLATPVQFGLGLPFYLGAWRALRGFSGNMDLLVAIGTSAAFGLSLYLMATHPHHLYFESAAVIIVLVRLGKWLEKRAKKRTLSALSALNALWPAEVLVRRADGESEIPLQDLVAGDIAIIRAGARIPADGCIIAGESELDEALITGESRPRAVAPGDRVIGGAVNGMGRLEVEIAAVGAETMLARIIRMVTEAQGAKAPIQRLADRVSEVFVPVVLAIALVTFIGWVAAGAGVETALVNAVAVLVIACPCALGLATPTAIMVGVGVGAKHGILIRDAAALETAGRIDLVAFDKTGTLTEGKPHLQQTVEMPGVDPEQALVIAAALQSGSTHALADALRGAAGERPLPAASQANVIAGRGVTALIDGHPYILGNARMMTERGFDLAPLQGPADRLAAEGASISYLAETDGHQRLLALFAFADRLKPNAHRAVAALHDLGIRALMLTGDNKGAAARIAAELGLDDVRAELLPGDKTDAIRQLKQQGNRVAMVGDGINDAPALAGADLGLAMATGTDVAIETAGVALMRGDPALVPQAIDLARRTSRKIWENLAWAFVFNVLGLPLAAFGYLTPIIAGAAMALSSVAVVTNALTLNRWRP</sequence>
<feature type="transmembrane region" description="Helical" evidence="12">
    <location>
        <begin position="357"/>
        <end position="382"/>
    </location>
</feature>
<dbReference type="SUPFAM" id="SSF56784">
    <property type="entry name" value="HAD-like"/>
    <property type="match status" value="1"/>
</dbReference>
<dbReference type="Proteomes" id="UP000295783">
    <property type="component" value="Unassembled WGS sequence"/>
</dbReference>
<evidence type="ECO:0000256" key="2">
    <source>
        <dbReference type="ARBA" id="ARBA00006024"/>
    </source>
</evidence>
<keyword evidence="15" id="KW-1185">Reference proteome</keyword>
<dbReference type="CDD" id="cd00371">
    <property type="entry name" value="HMA"/>
    <property type="match status" value="1"/>
</dbReference>
<dbReference type="SUPFAM" id="SSF81665">
    <property type="entry name" value="Calcium ATPase, transmembrane domain M"/>
    <property type="match status" value="1"/>
</dbReference>
<evidence type="ECO:0000256" key="6">
    <source>
        <dbReference type="ARBA" id="ARBA00022840"/>
    </source>
</evidence>
<dbReference type="FunFam" id="3.30.70.100:FF:000005">
    <property type="entry name" value="Copper-exporting P-type ATPase A"/>
    <property type="match status" value="1"/>
</dbReference>
<dbReference type="InterPro" id="IPR001757">
    <property type="entry name" value="P_typ_ATPase"/>
</dbReference>
<dbReference type="InterPro" id="IPR023299">
    <property type="entry name" value="ATPase_P-typ_cyto_dom_N"/>
</dbReference>
<dbReference type="Pfam" id="PF00702">
    <property type="entry name" value="Hydrolase"/>
    <property type="match status" value="1"/>
</dbReference>
<dbReference type="EC" id="7.2.2.9" evidence="10"/>
<dbReference type="SUPFAM" id="SSF81653">
    <property type="entry name" value="Calcium ATPase, transduction domain A"/>
    <property type="match status" value="1"/>
</dbReference>